<comment type="caution">
    <text evidence="9">The sequence shown here is derived from an EMBL/GenBank/DDBJ whole genome shotgun (WGS) entry which is preliminary data.</text>
</comment>
<sequence>MNGGEKTELEASDGLPTPRRYWAIAAILLAITMAVLDGAIANVALPAIARDLNASPAASIWIVNAYQLAIVVSLLPFSSLGDIVGYRRVFQAGLLVFTLASLACALSGSLVGLTLARVLQGFGAAALMSVNAALVRFTYPNRLLGRAIGINALVVAVSSAMGPTLASAILSVSGWPWLFAINLPMGVVALLIAYRSLPHTRRSGLPFDLTSALLNALTFGLLLIGFETLTTGALPAALLLAGGLAAGSVMVRRQLSRTAPLVPVDLLRIPVFAFSVVASLCSFSAQMLAFVSLPFYFQNVLGRDQVETGLLMTPWPVAVAIMAPIAGRLADRFSAALLCGVGSVVMAAGLTLLALLPAHVASGAIICGMTLCGVGFGFFQSPNNRAMLSSAPKARSGGAGGMQATARLLGQTCGATLVAVCFRAFESRGPTMALGLGACVAAVSAVVSTFRHHRQVDVQVVP</sequence>
<dbReference type="InterPro" id="IPR011701">
    <property type="entry name" value="MFS"/>
</dbReference>
<keyword evidence="5 7" id="KW-1133">Transmembrane helix</keyword>
<evidence type="ECO:0000256" key="7">
    <source>
        <dbReference type="SAM" id="Phobius"/>
    </source>
</evidence>
<dbReference type="EMBL" id="MPIN01000002">
    <property type="protein sequence ID" value="OJH41520.1"/>
    <property type="molecule type" value="Genomic_DNA"/>
</dbReference>
<feature type="transmembrane region" description="Helical" evidence="7">
    <location>
        <begin position="147"/>
        <end position="169"/>
    </location>
</feature>
<feature type="transmembrane region" description="Helical" evidence="7">
    <location>
        <begin position="309"/>
        <end position="326"/>
    </location>
</feature>
<dbReference type="GO" id="GO:0022857">
    <property type="term" value="F:transmembrane transporter activity"/>
    <property type="evidence" value="ECO:0007669"/>
    <property type="project" value="InterPro"/>
</dbReference>
<feature type="domain" description="Major facilitator superfamily (MFS) profile" evidence="8">
    <location>
        <begin position="23"/>
        <end position="456"/>
    </location>
</feature>
<comment type="subcellular location">
    <subcellularLocation>
        <location evidence="1">Cell membrane</location>
        <topology evidence="1">Multi-pass membrane protein</topology>
    </subcellularLocation>
</comment>
<keyword evidence="2" id="KW-0813">Transport</keyword>
<feature type="transmembrane region" description="Helical" evidence="7">
    <location>
        <begin position="175"/>
        <end position="194"/>
    </location>
</feature>
<evidence type="ECO:0000256" key="3">
    <source>
        <dbReference type="ARBA" id="ARBA00022475"/>
    </source>
</evidence>
<name>A0A1L9BGY7_9BACT</name>
<dbReference type="GO" id="GO:0005886">
    <property type="term" value="C:plasma membrane"/>
    <property type="evidence" value="ECO:0007669"/>
    <property type="project" value="UniProtKB-SubCell"/>
</dbReference>
<dbReference type="FunFam" id="1.20.1250.20:FF:000168">
    <property type="entry name" value="Transporter, major facilitator family"/>
    <property type="match status" value="1"/>
</dbReference>
<feature type="transmembrane region" description="Helical" evidence="7">
    <location>
        <begin position="21"/>
        <end position="45"/>
    </location>
</feature>
<reference evidence="9 10" key="2">
    <citation type="submission" date="2016-12" db="EMBL/GenBank/DDBJ databases">
        <title>Draft Genome Sequence of Cystobacter ferrugineus Strain Cbfe23.</title>
        <authorList>
            <person name="Akbar S."/>
            <person name="Dowd S.E."/>
            <person name="Stevens D.C."/>
        </authorList>
    </citation>
    <scope>NUCLEOTIDE SEQUENCE [LARGE SCALE GENOMIC DNA]</scope>
    <source>
        <strain evidence="9 10">Cbfe23</strain>
    </source>
</reference>
<feature type="transmembrane region" description="Helical" evidence="7">
    <location>
        <begin position="57"/>
        <end position="77"/>
    </location>
</feature>
<reference evidence="10" key="1">
    <citation type="submission" date="2016-11" db="EMBL/GenBank/DDBJ databases">
        <authorList>
            <person name="Shukria A."/>
            <person name="Stevens D.C."/>
        </authorList>
    </citation>
    <scope>NUCLEOTIDE SEQUENCE [LARGE SCALE GENOMIC DNA]</scope>
    <source>
        <strain evidence="10">Cbfe23</strain>
    </source>
</reference>
<dbReference type="InterPro" id="IPR020846">
    <property type="entry name" value="MFS_dom"/>
</dbReference>
<accession>A0A1L9BGY7</accession>
<dbReference type="RefSeq" id="WP_071898186.1">
    <property type="nucleotide sequence ID" value="NZ_MPIN01000002.1"/>
</dbReference>
<feature type="transmembrane region" description="Helical" evidence="7">
    <location>
        <begin position="89"/>
        <end position="112"/>
    </location>
</feature>
<keyword evidence="10" id="KW-1185">Reference proteome</keyword>
<dbReference type="STRING" id="83449.BON30_11760"/>
<evidence type="ECO:0000256" key="6">
    <source>
        <dbReference type="ARBA" id="ARBA00023136"/>
    </source>
</evidence>
<dbReference type="AlphaFoldDB" id="A0A1L9BGY7"/>
<dbReference type="Gene3D" id="1.20.1720.10">
    <property type="entry name" value="Multidrug resistance protein D"/>
    <property type="match status" value="1"/>
</dbReference>
<dbReference type="CDD" id="cd17321">
    <property type="entry name" value="MFS_MMR_MDR_like"/>
    <property type="match status" value="1"/>
</dbReference>
<feature type="transmembrane region" description="Helical" evidence="7">
    <location>
        <begin position="232"/>
        <end position="251"/>
    </location>
</feature>
<dbReference type="InterPro" id="IPR036259">
    <property type="entry name" value="MFS_trans_sf"/>
</dbReference>
<keyword evidence="4 7" id="KW-0812">Transmembrane</keyword>
<keyword evidence="3" id="KW-1003">Cell membrane</keyword>
<dbReference type="FunFam" id="1.20.1720.10:FF:000011">
    <property type="entry name" value="Transporter, major facilitator family"/>
    <property type="match status" value="1"/>
</dbReference>
<feature type="transmembrane region" description="Helical" evidence="7">
    <location>
        <begin position="360"/>
        <end position="379"/>
    </location>
</feature>
<dbReference type="PANTHER" id="PTHR42718">
    <property type="entry name" value="MAJOR FACILITATOR SUPERFAMILY MULTIDRUG TRANSPORTER MFSC"/>
    <property type="match status" value="1"/>
</dbReference>
<dbReference type="OrthoDB" id="9807274at2"/>
<dbReference type="PROSITE" id="PS50850">
    <property type="entry name" value="MFS"/>
    <property type="match status" value="1"/>
</dbReference>
<dbReference type="Gene3D" id="1.20.1250.20">
    <property type="entry name" value="MFS general substrate transporter like domains"/>
    <property type="match status" value="1"/>
</dbReference>
<proteinExistence type="predicted"/>
<feature type="transmembrane region" description="Helical" evidence="7">
    <location>
        <begin position="271"/>
        <end position="297"/>
    </location>
</feature>
<feature type="transmembrane region" description="Helical" evidence="7">
    <location>
        <begin position="206"/>
        <end position="226"/>
    </location>
</feature>
<feature type="transmembrane region" description="Helical" evidence="7">
    <location>
        <begin position="333"/>
        <end position="354"/>
    </location>
</feature>
<evidence type="ECO:0000256" key="2">
    <source>
        <dbReference type="ARBA" id="ARBA00022448"/>
    </source>
</evidence>
<organism evidence="9 10">
    <name type="scientific">Cystobacter ferrugineus</name>
    <dbReference type="NCBI Taxonomy" id="83449"/>
    <lineage>
        <taxon>Bacteria</taxon>
        <taxon>Pseudomonadati</taxon>
        <taxon>Myxococcota</taxon>
        <taxon>Myxococcia</taxon>
        <taxon>Myxococcales</taxon>
        <taxon>Cystobacterineae</taxon>
        <taxon>Archangiaceae</taxon>
        <taxon>Cystobacter</taxon>
    </lineage>
</organism>
<dbReference type="PANTHER" id="PTHR42718:SF46">
    <property type="entry name" value="BLR6921 PROTEIN"/>
    <property type="match status" value="1"/>
</dbReference>
<gene>
    <name evidence="9" type="ORF">BON30_11760</name>
</gene>
<dbReference type="Proteomes" id="UP000182229">
    <property type="component" value="Unassembled WGS sequence"/>
</dbReference>
<dbReference type="Pfam" id="PF07690">
    <property type="entry name" value="MFS_1"/>
    <property type="match status" value="1"/>
</dbReference>
<evidence type="ECO:0000313" key="9">
    <source>
        <dbReference type="EMBL" id="OJH41520.1"/>
    </source>
</evidence>
<evidence type="ECO:0000256" key="1">
    <source>
        <dbReference type="ARBA" id="ARBA00004651"/>
    </source>
</evidence>
<evidence type="ECO:0000313" key="10">
    <source>
        <dbReference type="Proteomes" id="UP000182229"/>
    </source>
</evidence>
<dbReference type="SUPFAM" id="SSF103473">
    <property type="entry name" value="MFS general substrate transporter"/>
    <property type="match status" value="1"/>
</dbReference>
<feature type="transmembrane region" description="Helical" evidence="7">
    <location>
        <begin position="118"/>
        <end position="135"/>
    </location>
</feature>
<evidence type="ECO:0000259" key="8">
    <source>
        <dbReference type="PROSITE" id="PS50850"/>
    </source>
</evidence>
<dbReference type="PRINTS" id="PR01036">
    <property type="entry name" value="TCRTETB"/>
</dbReference>
<evidence type="ECO:0000256" key="4">
    <source>
        <dbReference type="ARBA" id="ARBA00022692"/>
    </source>
</evidence>
<keyword evidence="6 7" id="KW-0472">Membrane</keyword>
<evidence type="ECO:0000256" key="5">
    <source>
        <dbReference type="ARBA" id="ARBA00022989"/>
    </source>
</evidence>
<protein>
    <submittedName>
        <fullName evidence="9">MFS transporter</fullName>
    </submittedName>
</protein>